<proteinExistence type="predicted"/>
<reference evidence="1" key="1">
    <citation type="journal article" date="2014" name="Front. Microbiol.">
        <title>High frequency of phylogenetically diverse reductive dehalogenase-homologous genes in deep subseafloor sedimentary metagenomes.</title>
        <authorList>
            <person name="Kawai M."/>
            <person name="Futagami T."/>
            <person name="Toyoda A."/>
            <person name="Takaki Y."/>
            <person name="Nishi S."/>
            <person name="Hori S."/>
            <person name="Arai W."/>
            <person name="Tsubouchi T."/>
            <person name="Morono Y."/>
            <person name="Uchiyama I."/>
            <person name="Ito T."/>
            <person name="Fujiyama A."/>
            <person name="Inagaki F."/>
            <person name="Takami H."/>
        </authorList>
    </citation>
    <scope>NUCLEOTIDE SEQUENCE</scope>
    <source>
        <strain evidence="1">Expedition CK06-06</strain>
    </source>
</reference>
<comment type="caution">
    <text evidence="1">The sequence shown here is derived from an EMBL/GenBank/DDBJ whole genome shotgun (WGS) entry which is preliminary data.</text>
</comment>
<accession>X1MZ78</accession>
<evidence type="ECO:0000313" key="1">
    <source>
        <dbReference type="EMBL" id="GAI37042.1"/>
    </source>
</evidence>
<evidence type="ECO:0008006" key="2">
    <source>
        <dbReference type="Google" id="ProtNLM"/>
    </source>
</evidence>
<feature type="non-terminal residue" evidence="1">
    <location>
        <position position="169"/>
    </location>
</feature>
<dbReference type="AlphaFoldDB" id="X1MZ78"/>
<organism evidence="1">
    <name type="scientific">marine sediment metagenome</name>
    <dbReference type="NCBI Taxonomy" id="412755"/>
    <lineage>
        <taxon>unclassified sequences</taxon>
        <taxon>metagenomes</taxon>
        <taxon>ecological metagenomes</taxon>
    </lineage>
</organism>
<protein>
    <recommendedName>
        <fullName evidence="2">Porin domain-containing protein</fullName>
    </recommendedName>
</protein>
<name>X1MZ78_9ZZZZ</name>
<dbReference type="EMBL" id="BARV01028743">
    <property type="protein sequence ID" value="GAI37042.1"/>
    <property type="molecule type" value="Genomic_DNA"/>
</dbReference>
<gene>
    <name evidence="1" type="ORF">S06H3_45951</name>
</gene>
<sequence>MIFNGEYRVVGVVADNVYDFLDEQPCGSSDDGVSFVMQRFRINTIAATENVKGVLGFEIGWDEWGKSYGSMGKGTIQAGGDTGVMVDYAAANMEVRLAYIDFTFPGTGVSLSAGKQSLFSHQHLILLGAAMSPGIQLKVPLNKGSQLKLFWAKLVEGVTATSFDQVGAG</sequence>